<comment type="caution">
    <text evidence="2">The sequence shown here is derived from an EMBL/GenBank/DDBJ whole genome shotgun (WGS) entry which is preliminary data.</text>
</comment>
<dbReference type="Proteomes" id="UP001066276">
    <property type="component" value="Chromosome 2_2"/>
</dbReference>
<dbReference type="AlphaFoldDB" id="A0AAV7UZD9"/>
<keyword evidence="3" id="KW-1185">Reference proteome</keyword>
<protein>
    <recommendedName>
        <fullName evidence="4">Secreted protein</fullName>
    </recommendedName>
</protein>
<feature type="compositionally biased region" description="Basic and acidic residues" evidence="1">
    <location>
        <begin position="72"/>
        <end position="96"/>
    </location>
</feature>
<sequence>MGRVGKAPTVRSRAKQLRVLCFFIPAVIYELTHSLRPKSLTLEIPYRTNWRRRRENPRGGKAALRPRRIRNTHRDQNARSAEKRGEDSRRKDKGEH</sequence>
<reference evidence="2" key="1">
    <citation type="journal article" date="2022" name="bioRxiv">
        <title>Sequencing and chromosome-scale assembly of the giantPleurodeles waltlgenome.</title>
        <authorList>
            <person name="Brown T."/>
            <person name="Elewa A."/>
            <person name="Iarovenko S."/>
            <person name="Subramanian E."/>
            <person name="Araus A.J."/>
            <person name="Petzold A."/>
            <person name="Susuki M."/>
            <person name="Suzuki K.-i.T."/>
            <person name="Hayashi T."/>
            <person name="Toyoda A."/>
            <person name="Oliveira C."/>
            <person name="Osipova E."/>
            <person name="Leigh N.D."/>
            <person name="Simon A."/>
            <person name="Yun M.H."/>
        </authorList>
    </citation>
    <scope>NUCLEOTIDE SEQUENCE</scope>
    <source>
        <strain evidence="2">20211129_DDA</strain>
        <tissue evidence="2">Liver</tissue>
    </source>
</reference>
<dbReference type="EMBL" id="JANPWB010000004">
    <property type="protein sequence ID" value="KAJ1193455.1"/>
    <property type="molecule type" value="Genomic_DNA"/>
</dbReference>
<evidence type="ECO:0000313" key="2">
    <source>
        <dbReference type="EMBL" id="KAJ1193455.1"/>
    </source>
</evidence>
<accession>A0AAV7UZD9</accession>
<evidence type="ECO:0000313" key="3">
    <source>
        <dbReference type="Proteomes" id="UP001066276"/>
    </source>
</evidence>
<proteinExistence type="predicted"/>
<evidence type="ECO:0000256" key="1">
    <source>
        <dbReference type="SAM" id="MobiDB-lite"/>
    </source>
</evidence>
<evidence type="ECO:0008006" key="4">
    <source>
        <dbReference type="Google" id="ProtNLM"/>
    </source>
</evidence>
<gene>
    <name evidence="2" type="ORF">NDU88_002753</name>
</gene>
<feature type="region of interest" description="Disordered" evidence="1">
    <location>
        <begin position="46"/>
        <end position="96"/>
    </location>
</feature>
<organism evidence="2 3">
    <name type="scientific">Pleurodeles waltl</name>
    <name type="common">Iberian ribbed newt</name>
    <dbReference type="NCBI Taxonomy" id="8319"/>
    <lineage>
        <taxon>Eukaryota</taxon>
        <taxon>Metazoa</taxon>
        <taxon>Chordata</taxon>
        <taxon>Craniata</taxon>
        <taxon>Vertebrata</taxon>
        <taxon>Euteleostomi</taxon>
        <taxon>Amphibia</taxon>
        <taxon>Batrachia</taxon>
        <taxon>Caudata</taxon>
        <taxon>Salamandroidea</taxon>
        <taxon>Salamandridae</taxon>
        <taxon>Pleurodelinae</taxon>
        <taxon>Pleurodeles</taxon>
    </lineage>
</organism>
<name>A0AAV7UZD9_PLEWA</name>